<keyword evidence="2" id="KW-1185">Reference proteome</keyword>
<gene>
    <name evidence="1" type="ORF">T440DRAFT_231049</name>
</gene>
<accession>A0A6A7AU26</accession>
<sequence length="165" mass="17684">MQHAERLECCTRCRDKCPGLPSLARHGLHTMMIAAYTALRSSLQRHAYTSLAVYTTRSPGSSPLGAGTWLALSLAFSLCVPITWALPGGCLQSTTQYVLADGSSNTMLSIPALTHTAVLVKDAPLAAWHFRTSKFGPPQTLAASLRIHTLASSELLLLLLQGSHT</sequence>
<evidence type="ECO:0000313" key="1">
    <source>
        <dbReference type="EMBL" id="KAF2846274.1"/>
    </source>
</evidence>
<name>A0A6A7AU26_9PLEO</name>
<dbReference type="EMBL" id="MU006336">
    <property type="protein sequence ID" value="KAF2846274.1"/>
    <property type="molecule type" value="Genomic_DNA"/>
</dbReference>
<dbReference type="Proteomes" id="UP000799423">
    <property type="component" value="Unassembled WGS sequence"/>
</dbReference>
<evidence type="ECO:0000313" key="2">
    <source>
        <dbReference type="Proteomes" id="UP000799423"/>
    </source>
</evidence>
<dbReference type="AlphaFoldDB" id="A0A6A7AU26"/>
<organism evidence="1 2">
    <name type="scientific">Plenodomus tracheiphilus IPT5</name>
    <dbReference type="NCBI Taxonomy" id="1408161"/>
    <lineage>
        <taxon>Eukaryota</taxon>
        <taxon>Fungi</taxon>
        <taxon>Dikarya</taxon>
        <taxon>Ascomycota</taxon>
        <taxon>Pezizomycotina</taxon>
        <taxon>Dothideomycetes</taxon>
        <taxon>Pleosporomycetidae</taxon>
        <taxon>Pleosporales</taxon>
        <taxon>Pleosporineae</taxon>
        <taxon>Leptosphaeriaceae</taxon>
        <taxon>Plenodomus</taxon>
    </lineage>
</organism>
<proteinExistence type="predicted"/>
<reference evidence="1" key="1">
    <citation type="submission" date="2020-01" db="EMBL/GenBank/DDBJ databases">
        <authorList>
            <consortium name="DOE Joint Genome Institute"/>
            <person name="Haridas S."/>
            <person name="Albert R."/>
            <person name="Binder M."/>
            <person name="Bloem J."/>
            <person name="Labutti K."/>
            <person name="Salamov A."/>
            <person name="Andreopoulos B."/>
            <person name="Baker S.E."/>
            <person name="Barry K."/>
            <person name="Bills G."/>
            <person name="Bluhm B.H."/>
            <person name="Cannon C."/>
            <person name="Castanera R."/>
            <person name="Culley D.E."/>
            <person name="Daum C."/>
            <person name="Ezra D."/>
            <person name="Gonzalez J.B."/>
            <person name="Henrissat B."/>
            <person name="Kuo A."/>
            <person name="Liang C."/>
            <person name="Lipzen A."/>
            <person name="Lutzoni F."/>
            <person name="Magnuson J."/>
            <person name="Mondo S."/>
            <person name="Nolan M."/>
            <person name="Ohm R."/>
            <person name="Pangilinan J."/>
            <person name="Park H.-J."/>
            <person name="Ramirez L."/>
            <person name="Alfaro M."/>
            <person name="Sun H."/>
            <person name="Tritt A."/>
            <person name="Yoshinaga Y."/>
            <person name="Zwiers L.-H."/>
            <person name="Turgeon B.G."/>
            <person name="Goodwin S.B."/>
            <person name="Spatafora J.W."/>
            <person name="Crous P.W."/>
            <person name="Grigoriev I.V."/>
        </authorList>
    </citation>
    <scope>NUCLEOTIDE SEQUENCE</scope>
    <source>
        <strain evidence="1">IPT5</strain>
    </source>
</reference>
<protein>
    <submittedName>
        <fullName evidence="1">Uncharacterized protein</fullName>
    </submittedName>
</protein>